<dbReference type="Pfam" id="PF08361">
    <property type="entry name" value="TetR_C_2"/>
    <property type="match status" value="1"/>
</dbReference>
<dbReference type="EMBL" id="MUKV01000002">
    <property type="protein sequence ID" value="OQS43695.1"/>
    <property type="molecule type" value="Genomic_DNA"/>
</dbReference>
<feature type="domain" description="HTH tetR-type" evidence="6">
    <location>
        <begin position="10"/>
        <end position="70"/>
    </location>
</feature>
<dbReference type="PANTHER" id="PTHR47506:SF1">
    <property type="entry name" value="HTH-TYPE TRANSCRIPTIONAL REGULATOR YJDC"/>
    <property type="match status" value="1"/>
</dbReference>
<feature type="DNA-binding region" description="H-T-H motif" evidence="5">
    <location>
        <begin position="33"/>
        <end position="52"/>
    </location>
</feature>
<protein>
    <submittedName>
        <fullName evidence="7">TetR family transcriptional regulator</fullName>
    </submittedName>
</protein>
<dbReference type="Gene3D" id="1.10.357.10">
    <property type="entry name" value="Tetracycline Repressor, domain 2"/>
    <property type="match status" value="1"/>
</dbReference>
<evidence type="ECO:0000313" key="7">
    <source>
        <dbReference type="EMBL" id="OQS43695.1"/>
    </source>
</evidence>
<dbReference type="InterPro" id="IPR001647">
    <property type="entry name" value="HTH_TetR"/>
</dbReference>
<sequence>MARKTKEESQKTRDAILDGAERVFLLQGVANATMAQIADAAGVSRGAVYGHYDNKMEVCRAMVDRVFELDALRFPAEQASAGETLVAVGMYYLRQFHEPGPAQRVTEFLYHKCERNEENRGILRRRELMDRATMHYVRRQLRRAIALEELPQDIEVGIAAEFLVRLFEGMYGMMDGGKAPFAACERILRGAWLSLATVPAWRGRGSHSSASI</sequence>
<organism evidence="7 8">
    <name type="scientific">Chromobacterium haemolyticum</name>
    <dbReference type="NCBI Taxonomy" id="394935"/>
    <lineage>
        <taxon>Bacteria</taxon>
        <taxon>Pseudomonadati</taxon>
        <taxon>Pseudomonadota</taxon>
        <taxon>Betaproteobacteria</taxon>
        <taxon>Neisseriales</taxon>
        <taxon>Chromobacteriaceae</taxon>
        <taxon>Chromobacterium</taxon>
    </lineage>
</organism>
<evidence type="ECO:0000256" key="4">
    <source>
        <dbReference type="ARBA" id="ARBA00023163"/>
    </source>
</evidence>
<dbReference type="RefSeq" id="WP_052370428.1">
    <property type="nucleotide sequence ID" value="NZ_CP109905.1"/>
</dbReference>
<accession>A0A1W0D9J7</accession>
<name>A0A1W0D9J7_9NEIS</name>
<keyword evidence="2" id="KW-0805">Transcription regulation</keyword>
<evidence type="ECO:0000256" key="1">
    <source>
        <dbReference type="ARBA" id="ARBA00022491"/>
    </source>
</evidence>
<reference evidence="7 8" key="1">
    <citation type="submission" date="2017-02" db="EMBL/GenBank/DDBJ databases">
        <title>Chromobacterium haemolyticum H5244.</title>
        <authorList>
            <person name="Gulvik C.A."/>
        </authorList>
    </citation>
    <scope>NUCLEOTIDE SEQUENCE [LARGE SCALE GENOMIC DNA]</scope>
    <source>
        <strain evidence="7 8">H5244</strain>
    </source>
</reference>
<dbReference type="GO" id="GO:0003677">
    <property type="term" value="F:DNA binding"/>
    <property type="evidence" value="ECO:0007669"/>
    <property type="project" value="UniProtKB-UniRule"/>
</dbReference>
<dbReference type="AlphaFoldDB" id="A0A1W0D9J7"/>
<dbReference type="InterPro" id="IPR036271">
    <property type="entry name" value="Tet_transcr_reg_TetR-rel_C_sf"/>
</dbReference>
<dbReference type="SUPFAM" id="SSF48498">
    <property type="entry name" value="Tetracyclin repressor-like, C-terminal domain"/>
    <property type="match status" value="1"/>
</dbReference>
<evidence type="ECO:0000256" key="5">
    <source>
        <dbReference type="PROSITE-ProRule" id="PRU00335"/>
    </source>
</evidence>
<proteinExistence type="predicted"/>
<evidence type="ECO:0000259" key="6">
    <source>
        <dbReference type="PROSITE" id="PS50977"/>
    </source>
</evidence>
<dbReference type="PROSITE" id="PS50977">
    <property type="entry name" value="HTH_TETR_2"/>
    <property type="match status" value="1"/>
</dbReference>
<keyword evidence="3 5" id="KW-0238">DNA-binding</keyword>
<gene>
    <name evidence="7" type="ORF">B0T45_03025</name>
</gene>
<dbReference type="Proteomes" id="UP000192721">
    <property type="component" value="Unassembled WGS sequence"/>
</dbReference>
<dbReference type="Pfam" id="PF00440">
    <property type="entry name" value="TetR_N"/>
    <property type="match status" value="1"/>
</dbReference>
<keyword evidence="4" id="KW-0804">Transcription</keyword>
<comment type="caution">
    <text evidence="7">The sequence shown here is derived from an EMBL/GenBank/DDBJ whole genome shotgun (WGS) entry which is preliminary data.</text>
</comment>
<dbReference type="InterPro" id="IPR013572">
    <property type="entry name" value="Tscrpt_reg_MAATS_C"/>
</dbReference>
<evidence type="ECO:0000256" key="3">
    <source>
        <dbReference type="ARBA" id="ARBA00023125"/>
    </source>
</evidence>
<keyword evidence="1" id="KW-0678">Repressor</keyword>
<dbReference type="InterPro" id="IPR009057">
    <property type="entry name" value="Homeodomain-like_sf"/>
</dbReference>
<dbReference type="PANTHER" id="PTHR47506">
    <property type="entry name" value="TRANSCRIPTIONAL REGULATORY PROTEIN"/>
    <property type="match status" value="1"/>
</dbReference>
<dbReference type="SUPFAM" id="SSF46689">
    <property type="entry name" value="Homeodomain-like"/>
    <property type="match status" value="1"/>
</dbReference>
<dbReference type="PRINTS" id="PR00455">
    <property type="entry name" value="HTHTETR"/>
</dbReference>
<evidence type="ECO:0000256" key="2">
    <source>
        <dbReference type="ARBA" id="ARBA00023015"/>
    </source>
</evidence>
<evidence type="ECO:0000313" key="8">
    <source>
        <dbReference type="Proteomes" id="UP000192721"/>
    </source>
</evidence>